<dbReference type="EMBL" id="VRSV01000002">
    <property type="protein sequence ID" value="TXK10307.1"/>
    <property type="molecule type" value="Genomic_DNA"/>
</dbReference>
<evidence type="ECO:0000313" key="5">
    <source>
        <dbReference type="Proteomes" id="UP000321034"/>
    </source>
</evidence>
<dbReference type="InterPro" id="IPR000182">
    <property type="entry name" value="GNAT_dom"/>
</dbReference>
<sequence>MTVQVRRVLETDEAAWSRLYAGYRAFYKLDDDPEAVRTTWEWVSTAQHGFIGLVATVDDELVGLAHLRRFARPSTASMGLYLDDLFTAPATRGAGVATALLNRASEIAAAEGASVVRWITAADNAAARRVYDRVAAATPWVTYDMKPATS</sequence>
<keyword evidence="1 4" id="KW-0808">Transferase</keyword>
<reference evidence="4 5" key="1">
    <citation type="submission" date="2019-08" db="EMBL/GenBank/DDBJ databases">
        <authorList>
            <person name="Dong K."/>
        </authorList>
    </citation>
    <scope>NUCLEOTIDE SEQUENCE [LARGE SCALE GENOMIC DNA]</scope>
    <source>
        <strain evidence="4 5">JCM14558</strain>
    </source>
</reference>
<dbReference type="InterPro" id="IPR016181">
    <property type="entry name" value="Acyl_CoA_acyltransferase"/>
</dbReference>
<comment type="caution">
    <text evidence="4">The sequence shown here is derived from an EMBL/GenBank/DDBJ whole genome shotgun (WGS) entry which is preliminary data.</text>
</comment>
<dbReference type="InterPro" id="IPR050832">
    <property type="entry name" value="Bact_Acetyltransf"/>
</dbReference>
<protein>
    <submittedName>
        <fullName evidence="4">GNAT family N-acetyltransferase</fullName>
    </submittedName>
</protein>
<dbReference type="Pfam" id="PF00583">
    <property type="entry name" value="Acetyltransf_1"/>
    <property type="match status" value="1"/>
</dbReference>
<evidence type="ECO:0000256" key="2">
    <source>
        <dbReference type="ARBA" id="ARBA00023315"/>
    </source>
</evidence>
<evidence type="ECO:0000313" key="4">
    <source>
        <dbReference type="EMBL" id="TXK10307.1"/>
    </source>
</evidence>
<feature type="domain" description="N-acetyltransferase" evidence="3">
    <location>
        <begin position="3"/>
        <end position="150"/>
    </location>
</feature>
<organism evidence="4 5">
    <name type="scientific">Microbacterium hatanonis</name>
    <dbReference type="NCBI Taxonomy" id="404366"/>
    <lineage>
        <taxon>Bacteria</taxon>
        <taxon>Bacillati</taxon>
        <taxon>Actinomycetota</taxon>
        <taxon>Actinomycetes</taxon>
        <taxon>Micrococcales</taxon>
        <taxon>Microbacteriaceae</taxon>
        <taxon>Microbacterium</taxon>
    </lineage>
</organism>
<keyword evidence="5" id="KW-1185">Reference proteome</keyword>
<dbReference type="AlphaFoldDB" id="A0A5C8HWF5"/>
<dbReference type="Gene3D" id="3.40.630.30">
    <property type="match status" value="1"/>
</dbReference>
<gene>
    <name evidence="4" type="ORF">FVP77_15795</name>
</gene>
<proteinExistence type="predicted"/>
<evidence type="ECO:0000256" key="1">
    <source>
        <dbReference type="ARBA" id="ARBA00022679"/>
    </source>
</evidence>
<accession>A0A5C8HWF5</accession>
<dbReference type="PROSITE" id="PS51186">
    <property type="entry name" value="GNAT"/>
    <property type="match status" value="1"/>
</dbReference>
<dbReference type="GO" id="GO:0016747">
    <property type="term" value="F:acyltransferase activity, transferring groups other than amino-acyl groups"/>
    <property type="evidence" value="ECO:0007669"/>
    <property type="project" value="InterPro"/>
</dbReference>
<evidence type="ECO:0000259" key="3">
    <source>
        <dbReference type="PROSITE" id="PS51186"/>
    </source>
</evidence>
<dbReference type="RefSeq" id="WP_147895482.1">
    <property type="nucleotide sequence ID" value="NZ_BAAANR010000001.1"/>
</dbReference>
<name>A0A5C8HWF5_9MICO</name>
<dbReference type="Proteomes" id="UP000321034">
    <property type="component" value="Unassembled WGS sequence"/>
</dbReference>
<dbReference type="OrthoDB" id="9805924at2"/>
<dbReference type="CDD" id="cd04301">
    <property type="entry name" value="NAT_SF"/>
    <property type="match status" value="1"/>
</dbReference>
<dbReference type="SUPFAM" id="SSF55729">
    <property type="entry name" value="Acyl-CoA N-acyltransferases (Nat)"/>
    <property type="match status" value="1"/>
</dbReference>
<dbReference type="PANTHER" id="PTHR43877">
    <property type="entry name" value="AMINOALKYLPHOSPHONATE N-ACETYLTRANSFERASE-RELATED-RELATED"/>
    <property type="match status" value="1"/>
</dbReference>
<keyword evidence="2" id="KW-0012">Acyltransferase</keyword>